<protein>
    <submittedName>
        <fullName evidence="2">Uncharacterized protein</fullName>
    </submittedName>
</protein>
<reference evidence="2" key="1">
    <citation type="journal article" date="2020" name="Fungal Divers.">
        <title>Resolving the Mortierellaceae phylogeny through synthesis of multi-gene phylogenetics and phylogenomics.</title>
        <authorList>
            <person name="Vandepol N."/>
            <person name="Liber J."/>
            <person name="Desiro A."/>
            <person name="Na H."/>
            <person name="Kennedy M."/>
            <person name="Barry K."/>
            <person name="Grigoriev I.V."/>
            <person name="Miller A.N."/>
            <person name="O'Donnell K."/>
            <person name="Stajich J.E."/>
            <person name="Bonito G."/>
        </authorList>
    </citation>
    <scope>NUCLEOTIDE SEQUENCE</scope>
    <source>
        <strain evidence="2">CK1249</strain>
    </source>
</reference>
<accession>A0A9P6IW41</accession>
<dbReference type="Proteomes" id="UP000738359">
    <property type="component" value="Unassembled WGS sequence"/>
</dbReference>
<feature type="region of interest" description="Disordered" evidence="1">
    <location>
        <begin position="330"/>
        <end position="385"/>
    </location>
</feature>
<feature type="non-terminal residue" evidence="2">
    <location>
        <position position="385"/>
    </location>
</feature>
<feature type="compositionally biased region" description="Basic and acidic residues" evidence="1">
    <location>
        <begin position="92"/>
        <end position="120"/>
    </location>
</feature>
<comment type="caution">
    <text evidence="2">The sequence shown here is derived from an EMBL/GenBank/DDBJ whole genome shotgun (WGS) entry which is preliminary data.</text>
</comment>
<feature type="compositionally biased region" description="Low complexity" evidence="1">
    <location>
        <begin position="295"/>
        <end position="308"/>
    </location>
</feature>
<evidence type="ECO:0000313" key="3">
    <source>
        <dbReference type="Proteomes" id="UP000738359"/>
    </source>
</evidence>
<feature type="compositionally biased region" description="Low complexity" evidence="1">
    <location>
        <begin position="345"/>
        <end position="365"/>
    </location>
</feature>
<feature type="region of interest" description="Disordered" evidence="1">
    <location>
        <begin position="267"/>
        <end position="314"/>
    </location>
</feature>
<feature type="region of interest" description="Disordered" evidence="1">
    <location>
        <begin position="86"/>
        <end position="120"/>
    </location>
</feature>
<feature type="compositionally biased region" description="Basic and acidic residues" evidence="1">
    <location>
        <begin position="369"/>
        <end position="378"/>
    </location>
</feature>
<feature type="region of interest" description="Disordered" evidence="1">
    <location>
        <begin position="172"/>
        <end position="222"/>
    </location>
</feature>
<dbReference type="AlphaFoldDB" id="A0A9P6IW41"/>
<sequence length="385" mass="41650">MKRASQPPRTLPASTGRVSFECGSVDEKRPVSVPSSASPVSISAAKAPQDNLLSSSAPSAYLTCYTPFSAFSDDDVVVAPKTMCYTNGHGKQASDGREKEPLYRQEHPQRGDRRASFRDNDAILDVAQAKTSNAPLPTDQDTRALLASRRAPPSSAPAASFTAAAVTIATEETANNNSGNHLRAAPGIPTRAQSTKTKRSSEPGSVPPPSMREQRRHSSEDGLINTRILAMCLSRSHQEPPIDDEFAIPSKCRMVFHMRDEVSKVKGQLSTTTTAAAAAGREEDKTGLGAKRNFRPQQQPRQQRYNNNDPMQQQPMREFGLKKSASTKCAKSVSFKEPEPWKNCTQQQQQLTGAAATAESTAATAPLIRLDEDEKATKTESAAIL</sequence>
<dbReference type="OrthoDB" id="2431782at2759"/>
<organism evidence="2 3">
    <name type="scientific">Mortierella alpina</name>
    <name type="common">Oleaginous fungus</name>
    <name type="synonym">Mortierella renispora</name>
    <dbReference type="NCBI Taxonomy" id="64518"/>
    <lineage>
        <taxon>Eukaryota</taxon>
        <taxon>Fungi</taxon>
        <taxon>Fungi incertae sedis</taxon>
        <taxon>Mucoromycota</taxon>
        <taxon>Mortierellomycotina</taxon>
        <taxon>Mortierellomycetes</taxon>
        <taxon>Mortierellales</taxon>
        <taxon>Mortierellaceae</taxon>
        <taxon>Mortierella</taxon>
    </lineage>
</organism>
<dbReference type="EMBL" id="JAAAHY010001280">
    <property type="protein sequence ID" value="KAF9950635.1"/>
    <property type="molecule type" value="Genomic_DNA"/>
</dbReference>
<evidence type="ECO:0000256" key="1">
    <source>
        <dbReference type="SAM" id="MobiDB-lite"/>
    </source>
</evidence>
<gene>
    <name evidence="2" type="ORF">BGZ70_001285</name>
</gene>
<feature type="compositionally biased region" description="Low complexity" evidence="1">
    <location>
        <begin position="31"/>
        <end position="45"/>
    </location>
</feature>
<feature type="region of interest" description="Disordered" evidence="1">
    <location>
        <begin position="1"/>
        <end position="53"/>
    </location>
</feature>
<name>A0A9P6IW41_MORAP</name>
<keyword evidence="3" id="KW-1185">Reference proteome</keyword>
<evidence type="ECO:0000313" key="2">
    <source>
        <dbReference type="EMBL" id="KAF9950635.1"/>
    </source>
</evidence>
<proteinExistence type="predicted"/>